<keyword evidence="2" id="KW-1185">Reference proteome</keyword>
<protein>
    <submittedName>
        <fullName evidence="1">Uncharacterized protein</fullName>
    </submittedName>
</protein>
<name>A0ABX5VBB8_9BACT</name>
<organism evidence="1 2">
    <name type="scientific">Caminibacter mediatlanticus TB-2</name>
    <dbReference type="NCBI Taxonomy" id="391592"/>
    <lineage>
        <taxon>Bacteria</taxon>
        <taxon>Pseudomonadati</taxon>
        <taxon>Campylobacterota</taxon>
        <taxon>Epsilonproteobacteria</taxon>
        <taxon>Nautiliales</taxon>
        <taxon>Nautiliaceae</taxon>
        <taxon>Caminibacter</taxon>
    </lineage>
</organism>
<reference evidence="1 2" key="1">
    <citation type="submission" date="2019-05" db="EMBL/GenBank/DDBJ databases">
        <title>A comparative analysis of the Nautiliaceae.</title>
        <authorList>
            <person name="Grosche A."/>
            <person name="Smedile F."/>
            <person name="Vetriani C."/>
        </authorList>
    </citation>
    <scope>NUCLEOTIDE SEQUENCE [LARGE SCALE GENOMIC DNA]</scope>
    <source>
        <strain evidence="1 2">TB-2</strain>
    </source>
</reference>
<dbReference type="RefSeq" id="WP_138323188.1">
    <property type="nucleotide sequence ID" value="NZ_CP040463.1"/>
</dbReference>
<dbReference type="EMBL" id="CP040463">
    <property type="protein sequence ID" value="QCT94380.1"/>
    <property type="molecule type" value="Genomic_DNA"/>
</dbReference>
<evidence type="ECO:0000313" key="2">
    <source>
        <dbReference type="Proteomes" id="UP000306825"/>
    </source>
</evidence>
<gene>
    <name evidence="1" type="ORF">FE773_04080</name>
</gene>
<evidence type="ECO:0000313" key="1">
    <source>
        <dbReference type="EMBL" id="QCT94380.1"/>
    </source>
</evidence>
<proteinExistence type="predicted"/>
<dbReference type="Proteomes" id="UP000306825">
    <property type="component" value="Chromosome"/>
</dbReference>
<sequence length="236" mass="27328">MRISIGNLPLKNIKADIFMHPIKYKDSIIYEPMSEEAVIALITKHFTYDKVPEYINDYFDEMDDGYLFSESNFDEFDLEKLEVGTLLIGRDIAQHPRVENIKKFLAILRDFGGFKIEGIDIPEFFSPSDPELAEIVEAEKRFYLEDIAELESFDGSVVYACIDPTVVKGDELLCSYQFVIANKIKSEKVKIFYCNEDRCLEETKEIKKDINIKGTFGIILKKVDSYPFLKVEIRNL</sequence>
<accession>A0ABX5VBB8</accession>